<dbReference type="Proteomes" id="UP000006512">
    <property type="component" value="Unassembled WGS sequence"/>
</dbReference>
<evidence type="ECO:0000256" key="1">
    <source>
        <dbReference type="SAM" id="Phobius"/>
    </source>
</evidence>
<evidence type="ECO:0000313" key="2">
    <source>
        <dbReference type="EMBL" id="EGF92406.1"/>
    </source>
</evidence>
<accession>F4QG78</accession>
<reference evidence="3" key="1">
    <citation type="submission" date="2011-03" db="EMBL/GenBank/DDBJ databases">
        <title>Draft genome sequence of Brevundimonas diminuta.</title>
        <authorList>
            <person name="Brown P.J.B."/>
            <person name="Buechlein A."/>
            <person name="Hemmerich C."/>
            <person name="Brun Y.V."/>
        </authorList>
    </citation>
    <scope>NUCLEOTIDE SEQUENCE [LARGE SCALE GENOMIC DNA]</scope>
    <source>
        <strain evidence="3">C19</strain>
    </source>
</reference>
<dbReference type="PIRSF" id="PIRSF009141">
    <property type="entry name" value="UCP009141"/>
    <property type="match status" value="1"/>
</dbReference>
<dbReference type="AlphaFoldDB" id="F4QG78"/>
<feature type="transmembrane region" description="Helical" evidence="1">
    <location>
        <begin position="122"/>
        <end position="140"/>
    </location>
</feature>
<keyword evidence="3" id="KW-1185">Reference proteome</keyword>
<dbReference type="HOGENOM" id="CLU_070515_1_0_5"/>
<dbReference type="InterPro" id="IPR008535">
    <property type="entry name" value="DUF817"/>
</dbReference>
<dbReference type="Pfam" id="PF05675">
    <property type="entry name" value="DUF817"/>
    <property type="match status" value="1"/>
</dbReference>
<gene>
    <name evidence="2" type="ORF">ABI_08420</name>
</gene>
<feature type="transmembrane region" description="Helical" evidence="1">
    <location>
        <begin position="186"/>
        <end position="203"/>
    </location>
</feature>
<keyword evidence="1" id="KW-0812">Transmembrane</keyword>
<proteinExistence type="predicted"/>
<name>F4QG78_9CAUL</name>
<dbReference type="STRING" id="715226.ABI_08420"/>
<dbReference type="RefSeq" id="WP_006271581.1">
    <property type="nucleotide sequence ID" value="NZ_GL883077.1"/>
</dbReference>
<keyword evidence="1" id="KW-0472">Membrane</keyword>
<dbReference type="eggNOG" id="COG3739">
    <property type="taxonomic scope" value="Bacteria"/>
</dbReference>
<keyword evidence="1" id="KW-1133">Transmembrane helix</keyword>
<organism evidence="2 3">
    <name type="scientific">Asticcacaulis biprosthecium C19</name>
    <dbReference type="NCBI Taxonomy" id="715226"/>
    <lineage>
        <taxon>Bacteria</taxon>
        <taxon>Pseudomonadati</taxon>
        <taxon>Pseudomonadota</taxon>
        <taxon>Alphaproteobacteria</taxon>
        <taxon>Caulobacterales</taxon>
        <taxon>Caulobacteraceae</taxon>
        <taxon>Asticcacaulis</taxon>
    </lineage>
</organism>
<feature type="transmembrane region" description="Helical" evidence="1">
    <location>
        <begin position="161"/>
        <end position="180"/>
    </location>
</feature>
<evidence type="ECO:0000313" key="3">
    <source>
        <dbReference type="Proteomes" id="UP000006512"/>
    </source>
</evidence>
<feature type="transmembrane region" description="Helical" evidence="1">
    <location>
        <begin position="31"/>
        <end position="59"/>
    </location>
</feature>
<dbReference type="EMBL" id="GL883077">
    <property type="protein sequence ID" value="EGF92406.1"/>
    <property type="molecule type" value="Genomic_DNA"/>
</dbReference>
<feature type="transmembrane region" description="Helical" evidence="1">
    <location>
        <begin position="65"/>
        <end position="84"/>
    </location>
</feature>
<feature type="transmembrane region" description="Helical" evidence="1">
    <location>
        <begin position="215"/>
        <end position="235"/>
    </location>
</feature>
<sequence>MTTHPLAPFLQPARRWIRSTLRRLPEPRAEFVLFGLKMAWSCLFGAAMLFLIIVTAPLWPDNAPVHRYDFLLLCAVLIQAALLWTRLETIDEVKVIFLYHVTGTVMEIFKTHMGSWTYPEDAIFRIAGVPLFTGFMYGSVGSFIARAIRVFDMRFSHYPKAWMTWLLAVVIYVNFFSHHYVYDIRYLLFVVTAAMFLRCFVFFRIDQRFHTMPFLLAGTLTAFFLWLAENIGTFTRTWQYYGAGDAWKPVSLHKMGSWGLLLIISFVTVSLVFRPKAPDDNA</sequence>
<feature type="transmembrane region" description="Helical" evidence="1">
    <location>
        <begin position="255"/>
        <end position="273"/>
    </location>
</feature>
<feature type="transmembrane region" description="Helical" evidence="1">
    <location>
        <begin position="96"/>
        <end position="116"/>
    </location>
</feature>
<evidence type="ECO:0008006" key="4">
    <source>
        <dbReference type="Google" id="ProtNLM"/>
    </source>
</evidence>
<protein>
    <recommendedName>
        <fullName evidence="4">DUF817 domain-containing protein</fullName>
    </recommendedName>
</protein>